<protein>
    <submittedName>
        <fullName evidence="2">Uncharacterized protein</fullName>
    </submittedName>
</protein>
<dbReference type="AlphaFoldDB" id="A0A381VHH0"/>
<dbReference type="EMBL" id="UINC01008646">
    <property type="protein sequence ID" value="SVA38883.1"/>
    <property type="molecule type" value="Genomic_DNA"/>
</dbReference>
<feature type="transmembrane region" description="Helical" evidence="1">
    <location>
        <begin position="102"/>
        <end position="120"/>
    </location>
</feature>
<evidence type="ECO:0000256" key="1">
    <source>
        <dbReference type="SAM" id="Phobius"/>
    </source>
</evidence>
<organism evidence="2">
    <name type="scientific">marine metagenome</name>
    <dbReference type="NCBI Taxonomy" id="408172"/>
    <lineage>
        <taxon>unclassified sequences</taxon>
        <taxon>metagenomes</taxon>
        <taxon>ecological metagenomes</taxon>
    </lineage>
</organism>
<keyword evidence="1" id="KW-0472">Membrane</keyword>
<accession>A0A381VHH0</accession>
<name>A0A381VHH0_9ZZZZ</name>
<gene>
    <name evidence="2" type="ORF">METZ01_LOCUS91737</name>
</gene>
<keyword evidence="1" id="KW-0812">Transmembrane</keyword>
<proteinExistence type="predicted"/>
<sequence length="121" mass="14214">MVLSLPPFNSTVNSDEKKTKKIYQNNIQYNPIYNNIYDLEPKIVKKTDRVEENLKKDIFDLNLLTIIKNISDAILLILIDLTNPNNYTNLSLFLNIFLKENRLIYLGIFIVIISVFFLLFK</sequence>
<evidence type="ECO:0000313" key="2">
    <source>
        <dbReference type="EMBL" id="SVA38883.1"/>
    </source>
</evidence>
<reference evidence="2" key="1">
    <citation type="submission" date="2018-05" db="EMBL/GenBank/DDBJ databases">
        <authorList>
            <person name="Lanie J.A."/>
            <person name="Ng W.-L."/>
            <person name="Kazmierczak K.M."/>
            <person name="Andrzejewski T.M."/>
            <person name="Davidsen T.M."/>
            <person name="Wayne K.J."/>
            <person name="Tettelin H."/>
            <person name="Glass J.I."/>
            <person name="Rusch D."/>
            <person name="Podicherti R."/>
            <person name="Tsui H.-C.T."/>
            <person name="Winkler M.E."/>
        </authorList>
    </citation>
    <scope>NUCLEOTIDE SEQUENCE</scope>
</reference>
<keyword evidence="1" id="KW-1133">Transmembrane helix</keyword>